<gene>
    <name evidence="1" type="ORF">CELE_ZK897.10</name>
    <name evidence="1 3" type="ORF">ZK897.10</name>
</gene>
<evidence type="ECO:0000313" key="3">
    <source>
        <dbReference type="WormBase" id="ZK897.10a"/>
    </source>
</evidence>
<protein>
    <submittedName>
        <fullName evidence="1">SHSP domain-containing protein</fullName>
    </submittedName>
</protein>
<sequence>MRLVKVRRHSLNIRLHCWKTQRYC</sequence>
<dbReference type="EMBL" id="BX284604">
    <property type="protein sequence ID" value="CCD31174.2"/>
    <property type="molecule type" value="Genomic_DNA"/>
</dbReference>
<dbReference type="HOGENOM" id="CLU_3360207_0_0_1"/>
<evidence type="ECO:0000313" key="2">
    <source>
        <dbReference type="Proteomes" id="UP000001940"/>
    </source>
</evidence>
<proteinExistence type="predicted"/>
<dbReference type="AlphaFoldDB" id="G3MU00"/>
<dbReference type="AGR" id="WB:WBGene00206520"/>
<accession>G3MU00</accession>
<dbReference type="ExpressionAtlas" id="G3MU00">
    <property type="expression patterns" value="baseline"/>
</dbReference>
<dbReference type="WormBase" id="ZK897.10a">
    <property type="protein sequence ID" value="CE50222"/>
    <property type="gene ID" value="WBGene00206520"/>
</dbReference>
<evidence type="ECO:0000313" key="1">
    <source>
        <dbReference type="EMBL" id="CCD31174.2"/>
    </source>
</evidence>
<name>G3MU00_CAEEL</name>
<reference evidence="1 2" key="1">
    <citation type="journal article" date="1998" name="Science">
        <title>Genome sequence of the nematode C. elegans: a platform for investigating biology.</title>
        <authorList>
            <consortium name="The C. elegans sequencing consortium"/>
            <person name="Sulson J.E."/>
            <person name="Waterston R."/>
        </authorList>
    </citation>
    <scope>NUCLEOTIDE SEQUENCE [LARGE SCALE GENOMIC DNA]</scope>
    <source>
        <strain evidence="1 2">Bristol N2</strain>
    </source>
</reference>
<organism evidence="1 2">
    <name type="scientific">Caenorhabditis elegans</name>
    <dbReference type="NCBI Taxonomy" id="6239"/>
    <lineage>
        <taxon>Eukaryota</taxon>
        <taxon>Metazoa</taxon>
        <taxon>Ecdysozoa</taxon>
        <taxon>Nematoda</taxon>
        <taxon>Chromadorea</taxon>
        <taxon>Rhabditida</taxon>
        <taxon>Rhabditina</taxon>
        <taxon>Rhabditomorpha</taxon>
        <taxon>Rhabditoidea</taxon>
        <taxon>Rhabditidae</taxon>
        <taxon>Peloderinae</taxon>
        <taxon>Caenorhabditis</taxon>
    </lineage>
</organism>
<dbReference type="Proteomes" id="UP000001940">
    <property type="component" value="Chromosome IV"/>
</dbReference>
<keyword evidence="2" id="KW-1185">Reference proteome</keyword>
<dbReference type="Bgee" id="WBGene00206520">
    <property type="expression patterns" value="Expressed in embryo and 1 other cell type or tissue"/>
</dbReference>